<accession>A0A1F6T921</accession>
<sequence>MVRTETPVCDFGLAAPDFRLPGVDGGSYALADVRGPNGLLIMFICNHCPYVKSVRERIIRDARELKAHGIASVAIMSNDPGDYPEDSFDNMKKIAAELQFPFPYLYDETQEVAKKYGAVCTPDFFGYNKDLKLQYRGRLDESRKEPVPNARRDLFEAMKQVAQTGAGPKGQIPSMGCSIKWKGVNE</sequence>
<protein>
    <submittedName>
        <fullName evidence="2">Alkyl hydroperoxide reductase</fullName>
    </submittedName>
</protein>
<organism evidence="2 3">
    <name type="scientific">Candidatus Muproteobacteria bacterium RBG_16_62_13</name>
    <dbReference type="NCBI Taxonomy" id="1817756"/>
    <lineage>
        <taxon>Bacteria</taxon>
        <taxon>Pseudomonadati</taxon>
        <taxon>Pseudomonadota</taxon>
        <taxon>Candidatus Muproteobacteria</taxon>
    </lineage>
</organism>
<dbReference type="PANTHER" id="PTHR43640:SF1">
    <property type="entry name" value="THIOREDOXIN-DEPENDENT PEROXIREDOXIN"/>
    <property type="match status" value="1"/>
</dbReference>
<evidence type="ECO:0000313" key="2">
    <source>
        <dbReference type="EMBL" id="OGI41555.1"/>
    </source>
</evidence>
<dbReference type="SUPFAM" id="SSF52833">
    <property type="entry name" value="Thioredoxin-like"/>
    <property type="match status" value="1"/>
</dbReference>
<dbReference type="GO" id="GO:0016209">
    <property type="term" value="F:antioxidant activity"/>
    <property type="evidence" value="ECO:0007669"/>
    <property type="project" value="InterPro"/>
</dbReference>
<dbReference type="Gene3D" id="3.40.30.10">
    <property type="entry name" value="Glutaredoxin"/>
    <property type="match status" value="1"/>
</dbReference>
<dbReference type="Pfam" id="PF00578">
    <property type="entry name" value="AhpC-TSA"/>
    <property type="match status" value="1"/>
</dbReference>
<dbReference type="EMBL" id="MFSQ01000007">
    <property type="protein sequence ID" value="OGI41555.1"/>
    <property type="molecule type" value="Genomic_DNA"/>
</dbReference>
<dbReference type="InterPro" id="IPR036249">
    <property type="entry name" value="Thioredoxin-like_sf"/>
</dbReference>
<proteinExistence type="predicted"/>
<name>A0A1F6T921_9PROT</name>
<feature type="domain" description="Thioredoxin" evidence="1">
    <location>
        <begin position="9"/>
        <end position="160"/>
    </location>
</feature>
<dbReference type="PROSITE" id="PS51352">
    <property type="entry name" value="THIOREDOXIN_2"/>
    <property type="match status" value="1"/>
</dbReference>
<dbReference type="PANTHER" id="PTHR43640">
    <property type="entry name" value="OS07G0260300 PROTEIN"/>
    <property type="match status" value="1"/>
</dbReference>
<gene>
    <name evidence="2" type="ORF">A2140_05465</name>
</gene>
<dbReference type="CDD" id="cd02969">
    <property type="entry name" value="PRX_like1"/>
    <property type="match status" value="1"/>
</dbReference>
<dbReference type="InterPro" id="IPR000866">
    <property type="entry name" value="AhpC/TSA"/>
</dbReference>
<dbReference type="InterPro" id="IPR047262">
    <property type="entry name" value="PRX-like1"/>
</dbReference>
<dbReference type="Proteomes" id="UP000178379">
    <property type="component" value="Unassembled WGS sequence"/>
</dbReference>
<evidence type="ECO:0000259" key="1">
    <source>
        <dbReference type="PROSITE" id="PS51352"/>
    </source>
</evidence>
<dbReference type="InterPro" id="IPR013766">
    <property type="entry name" value="Thioredoxin_domain"/>
</dbReference>
<evidence type="ECO:0000313" key="3">
    <source>
        <dbReference type="Proteomes" id="UP000178379"/>
    </source>
</evidence>
<dbReference type="GO" id="GO:0016491">
    <property type="term" value="F:oxidoreductase activity"/>
    <property type="evidence" value="ECO:0007669"/>
    <property type="project" value="InterPro"/>
</dbReference>
<dbReference type="AlphaFoldDB" id="A0A1F6T921"/>
<reference evidence="2 3" key="1">
    <citation type="journal article" date="2016" name="Nat. Commun.">
        <title>Thousands of microbial genomes shed light on interconnected biogeochemical processes in an aquifer system.</title>
        <authorList>
            <person name="Anantharaman K."/>
            <person name="Brown C.T."/>
            <person name="Hug L.A."/>
            <person name="Sharon I."/>
            <person name="Castelle C.J."/>
            <person name="Probst A.J."/>
            <person name="Thomas B.C."/>
            <person name="Singh A."/>
            <person name="Wilkins M.J."/>
            <person name="Karaoz U."/>
            <person name="Brodie E.L."/>
            <person name="Williams K.H."/>
            <person name="Hubbard S.S."/>
            <person name="Banfield J.F."/>
        </authorList>
    </citation>
    <scope>NUCLEOTIDE SEQUENCE [LARGE SCALE GENOMIC DNA]</scope>
</reference>
<comment type="caution">
    <text evidence="2">The sequence shown here is derived from an EMBL/GenBank/DDBJ whole genome shotgun (WGS) entry which is preliminary data.</text>
</comment>
<dbReference type="STRING" id="1817756.A2140_05465"/>